<dbReference type="eggNOG" id="ENOG5030RIP">
    <property type="taxonomic scope" value="Bacteria"/>
</dbReference>
<dbReference type="Proteomes" id="UP000006052">
    <property type="component" value="Chromosome"/>
</dbReference>
<organism evidence="1 2">
    <name type="scientific">Alistipes finegoldii (strain DSM 17242 / JCM 16770 / CCUG 46020 / CIP 107999 / KCTC 15236 / AHN 2437)</name>
    <dbReference type="NCBI Taxonomy" id="679935"/>
    <lineage>
        <taxon>Bacteria</taxon>
        <taxon>Pseudomonadati</taxon>
        <taxon>Bacteroidota</taxon>
        <taxon>Bacteroidia</taxon>
        <taxon>Bacteroidales</taxon>
        <taxon>Rikenellaceae</taxon>
        <taxon>Alistipes</taxon>
    </lineage>
</organism>
<reference evidence="2" key="1">
    <citation type="journal article" date="2013" name="Stand. Genomic Sci.">
        <title>Complete genome sequence of the bile-resistant pigment-producing anaerobe Alistipes finegoldii type strain (AHN2437(T)).</title>
        <authorList>
            <person name="Mavromatis K."/>
            <person name="Stackebrandt E."/>
            <person name="Munk C."/>
            <person name="Lapidus A."/>
            <person name="Nolan M."/>
            <person name="Lucas S."/>
            <person name="Hammon N."/>
            <person name="Deshpande S."/>
            <person name="Cheng J.F."/>
            <person name="Tapia R."/>
            <person name="Goodwin L.A."/>
            <person name="Pitluck S."/>
            <person name="Liolios K."/>
            <person name="Pagani I."/>
            <person name="Ivanova N."/>
            <person name="Mikhailova N."/>
            <person name="Huntemann M."/>
            <person name="Pati A."/>
            <person name="Chen A."/>
            <person name="Palaniappan K."/>
            <person name="Land M."/>
            <person name="Hauser L."/>
            <person name="Rohde M."/>
            <person name="Gronow S."/>
            <person name="Goker M."/>
            <person name="Detter J.C."/>
            <person name="Bristow J."/>
            <person name="Eisen J.A."/>
            <person name="Markowitz V."/>
            <person name="Hugenholtz P."/>
            <person name="Kyrpides N.C."/>
            <person name="Klenk H.P."/>
            <person name="Woyke T."/>
        </authorList>
    </citation>
    <scope>NUCLEOTIDE SEQUENCE</scope>
    <source>
        <strain evidence="2">DSM 17242 / JCM 16770 / AHN 2437 / CCUG 46020 / CIP 107999</strain>
    </source>
</reference>
<dbReference type="EMBL" id="CP003274">
    <property type="protein sequence ID" value="AFL78214.1"/>
    <property type="molecule type" value="Genomic_DNA"/>
</dbReference>
<name>I3YMJ6_ALIFI</name>
<dbReference type="HOGENOM" id="CLU_2713401_0_0_10"/>
<evidence type="ECO:0000313" key="1">
    <source>
        <dbReference type="EMBL" id="AFL78214.1"/>
    </source>
</evidence>
<accession>I3YMJ6</accession>
<dbReference type="KEGG" id="afd:Alfi_1894"/>
<dbReference type="PATRIC" id="fig|679935.3.peg.1835"/>
<sequence>MKYNKFRKKRYLCKSKVSEHQTNRTMKPTAKKSVNILEKMLEDKKAIQKCIRQGGDLKKLAQKRHVRFVTPL</sequence>
<gene>
    <name evidence="1" type="ordered locus">Alfi_1894</name>
</gene>
<dbReference type="RefSeq" id="WP_014775613.1">
    <property type="nucleotide sequence ID" value="NC_018011.1"/>
</dbReference>
<evidence type="ECO:0000313" key="2">
    <source>
        <dbReference type="Proteomes" id="UP000006052"/>
    </source>
</evidence>
<dbReference type="AlphaFoldDB" id="I3YMJ6"/>
<protein>
    <submittedName>
        <fullName evidence="1">Uncharacterized protein</fullName>
    </submittedName>
</protein>
<proteinExistence type="predicted"/>